<keyword evidence="2" id="KW-1185">Reference proteome</keyword>
<dbReference type="Proteomes" id="UP000288227">
    <property type="component" value="Unassembled WGS sequence"/>
</dbReference>
<dbReference type="AlphaFoldDB" id="A0A401U616"/>
<dbReference type="RefSeq" id="WP_127121002.1">
    <property type="nucleotide sequence ID" value="NZ_BHXQ01000001.1"/>
</dbReference>
<evidence type="ECO:0000313" key="1">
    <source>
        <dbReference type="EMBL" id="GCC50361.1"/>
    </source>
</evidence>
<organism evidence="1 2">
    <name type="scientific">Chryseotalea sanaruensis</name>
    <dbReference type="NCBI Taxonomy" id="2482724"/>
    <lineage>
        <taxon>Bacteria</taxon>
        <taxon>Pseudomonadati</taxon>
        <taxon>Bacteroidota</taxon>
        <taxon>Cytophagia</taxon>
        <taxon>Cytophagales</taxon>
        <taxon>Chryseotaleaceae</taxon>
        <taxon>Chryseotalea</taxon>
    </lineage>
</organism>
<name>A0A401U616_9BACT</name>
<accession>A0A401U616</accession>
<comment type="caution">
    <text evidence="1">The sequence shown here is derived from an EMBL/GenBank/DDBJ whole genome shotgun (WGS) entry which is preliminary data.</text>
</comment>
<proteinExistence type="predicted"/>
<dbReference type="EMBL" id="BHXQ01000001">
    <property type="protein sequence ID" value="GCC50361.1"/>
    <property type="molecule type" value="Genomic_DNA"/>
</dbReference>
<sequence length="169" mass="20659">MSKRTIVQRPSEKMDFRKNQIELYPVLQTKREISLAEMKINTEKWQSEINFYYDEINFYRKLMDNYFMWFIDEKYIEDTRKLISDLTKFEKKRFSLSQRLGRLVKQVTIAGENKYISNIPDCQQEYAELEILIFEFKKEFRCVKNEIFARSENVRLSHKARYLLNGYGR</sequence>
<gene>
    <name evidence="1" type="ORF">SanaruYs_05760</name>
</gene>
<evidence type="ECO:0000313" key="2">
    <source>
        <dbReference type="Proteomes" id="UP000288227"/>
    </source>
</evidence>
<reference evidence="1 2" key="1">
    <citation type="submission" date="2018-11" db="EMBL/GenBank/DDBJ databases">
        <title>Chryseotalea sanarue gen. nov., sp., nov., a member of the family Cytophagaceae, isolated from a brackish lake in Hamamatsu Japan.</title>
        <authorList>
            <person name="Maejima Y."/>
            <person name="Iino T."/>
            <person name="Muraguchi Y."/>
            <person name="Fukuda K."/>
            <person name="Ohkuma M."/>
            <person name="Moriuchi R."/>
            <person name="Dohra H."/>
            <person name="Kimbara K."/>
            <person name="Shintani M."/>
        </authorList>
    </citation>
    <scope>NUCLEOTIDE SEQUENCE [LARGE SCALE GENOMIC DNA]</scope>
    <source>
        <strain evidence="1 2">Ys</strain>
    </source>
</reference>
<protein>
    <submittedName>
        <fullName evidence="1">Uncharacterized protein</fullName>
    </submittedName>
</protein>
<dbReference type="OrthoDB" id="1441145at2"/>